<keyword evidence="3" id="KW-1185">Reference proteome</keyword>
<dbReference type="PROSITE" id="PS51186">
    <property type="entry name" value="GNAT"/>
    <property type="match status" value="1"/>
</dbReference>
<protein>
    <submittedName>
        <fullName evidence="2">Ribosomal-protein-alanine N-acetyltransferase</fullName>
    </submittedName>
</protein>
<reference evidence="2 3" key="1">
    <citation type="submission" date="2016-10" db="EMBL/GenBank/DDBJ databases">
        <authorList>
            <person name="de Groot N.N."/>
        </authorList>
    </citation>
    <scope>NUCLEOTIDE SEQUENCE [LARGE SCALE GENOMIC DNA]</scope>
    <source>
        <strain evidence="3">P4B,CCM 7963,CECT 7998,DSM 25260,IBRC-M 10614,KCTC 13821</strain>
    </source>
</reference>
<dbReference type="STRING" id="930129.SAMN05216352_107176"/>
<dbReference type="Pfam" id="PF13302">
    <property type="entry name" value="Acetyltransf_3"/>
    <property type="match status" value="1"/>
</dbReference>
<dbReference type="InterPro" id="IPR000182">
    <property type="entry name" value="GNAT_dom"/>
</dbReference>
<dbReference type="InterPro" id="IPR051531">
    <property type="entry name" value="N-acetyltransferase"/>
</dbReference>
<accession>A0A1G8KDH8</accession>
<dbReference type="SUPFAM" id="SSF55729">
    <property type="entry name" value="Acyl-CoA N-acyltransferases (Nat)"/>
    <property type="match status" value="1"/>
</dbReference>
<dbReference type="PANTHER" id="PTHR43792">
    <property type="entry name" value="GNAT FAMILY, PUTATIVE (AFU_ORTHOLOGUE AFUA_3G00765)-RELATED-RELATED"/>
    <property type="match status" value="1"/>
</dbReference>
<gene>
    <name evidence="2" type="ORF">SAMN05216352_107176</name>
</gene>
<evidence type="ECO:0000313" key="2">
    <source>
        <dbReference type="EMBL" id="SDI41429.1"/>
    </source>
</evidence>
<dbReference type="PANTHER" id="PTHR43792:SF9">
    <property type="entry name" value="RIBOSOMAL-PROTEIN-ALANINE ACETYLTRANSFERASE"/>
    <property type="match status" value="1"/>
</dbReference>
<dbReference type="Proteomes" id="UP000199017">
    <property type="component" value="Unassembled WGS sequence"/>
</dbReference>
<dbReference type="InterPro" id="IPR016181">
    <property type="entry name" value="Acyl_CoA_acyltransferase"/>
</dbReference>
<dbReference type="EMBL" id="FNDU01000007">
    <property type="protein sequence ID" value="SDI41429.1"/>
    <property type="molecule type" value="Genomic_DNA"/>
</dbReference>
<name>A0A1G8KDH8_9BACI</name>
<sequence>MSMKASGVFYPFPFLETERLRLRRLHQEDLYAVFDYASRPEVSEHVLWDTHRSTDDTQQFLDIAFEKYKQGSIAPFGIERKESAELVGTIDYVWWEQGHAAAEIGYVLSPYYWGQGIIPEAASKLVSFGFERMGLVRIEARCYTENKNSMRVMDKLGMTYEGTLRQCMLVKGVRRDINIYGLLKHEWKK</sequence>
<organism evidence="2 3">
    <name type="scientific">Alteribacillus bidgolensis</name>
    <dbReference type="NCBI Taxonomy" id="930129"/>
    <lineage>
        <taxon>Bacteria</taxon>
        <taxon>Bacillati</taxon>
        <taxon>Bacillota</taxon>
        <taxon>Bacilli</taxon>
        <taxon>Bacillales</taxon>
        <taxon>Bacillaceae</taxon>
        <taxon>Alteribacillus</taxon>
    </lineage>
</organism>
<dbReference type="GO" id="GO:0008999">
    <property type="term" value="F:protein-N-terminal-alanine acetyltransferase activity"/>
    <property type="evidence" value="ECO:0007669"/>
    <property type="project" value="TreeGrafter"/>
</dbReference>
<dbReference type="Gene3D" id="3.40.630.30">
    <property type="match status" value="1"/>
</dbReference>
<feature type="domain" description="N-acetyltransferase" evidence="1">
    <location>
        <begin position="20"/>
        <end position="180"/>
    </location>
</feature>
<evidence type="ECO:0000313" key="3">
    <source>
        <dbReference type="Proteomes" id="UP000199017"/>
    </source>
</evidence>
<dbReference type="AlphaFoldDB" id="A0A1G8KDH8"/>
<evidence type="ECO:0000259" key="1">
    <source>
        <dbReference type="PROSITE" id="PS51186"/>
    </source>
</evidence>
<dbReference type="RefSeq" id="WP_245917933.1">
    <property type="nucleotide sequence ID" value="NZ_FNDU01000007.1"/>
</dbReference>
<keyword evidence="2" id="KW-0808">Transferase</keyword>
<dbReference type="GO" id="GO:0005737">
    <property type="term" value="C:cytoplasm"/>
    <property type="evidence" value="ECO:0007669"/>
    <property type="project" value="TreeGrafter"/>
</dbReference>
<proteinExistence type="predicted"/>